<name>A0ABS3Z9R8_9GAMM</name>
<protein>
    <submittedName>
        <fullName evidence="3">2-aminoethylphosphonate ABC transporter substrate-binding protein</fullName>
    </submittedName>
</protein>
<keyword evidence="1 2" id="KW-0732">Signal</keyword>
<proteinExistence type="predicted"/>
<dbReference type="Gene3D" id="3.40.190.10">
    <property type="entry name" value="Periplasmic binding protein-like II"/>
    <property type="match status" value="2"/>
</dbReference>
<gene>
    <name evidence="3" type="ORF">H9C73_06400</name>
</gene>
<organism evidence="3 4">
    <name type="scientific">Marinobacterium alkalitolerans</name>
    <dbReference type="NCBI Taxonomy" id="1542925"/>
    <lineage>
        <taxon>Bacteria</taxon>
        <taxon>Pseudomonadati</taxon>
        <taxon>Pseudomonadota</taxon>
        <taxon>Gammaproteobacteria</taxon>
        <taxon>Oceanospirillales</taxon>
        <taxon>Oceanospirillaceae</taxon>
        <taxon>Marinobacterium</taxon>
    </lineage>
</organism>
<dbReference type="NCBIfam" id="TIGR03261">
    <property type="entry name" value="phnS2"/>
    <property type="match status" value="1"/>
</dbReference>
<dbReference type="EMBL" id="JACVEW010000007">
    <property type="protein sequence ID" value="MBP0048361.1"/>
    <property type="molecule type" value="Genomic_DNA"/>
</dbReference>
<dbReference type="Proteomes" id="UP000810171">
    <property type="component" value="Unassembled WGS sequence"/>
</dbReference>
<keyword evidence="4" id="KW-1185">Reference proteome</keyword>
<comment type="caution">
    <text evidence="3">The sequence shown here is derived from an EMBL/GenBank/DDBJ whole genome shotgun (WGS) entry which is preliminary data.</text>
</comment>
<dbReference type="PANTHER" id="PTHR30006:SF2">
    <property type="entry name" value="ABC TRANSPORTER SUBSTRATE-BINDING PROTEIN"/>
    <property type="match status" value="1"/>
</dbReference>
<dbReference type="CDD" id="cd13544">
    <property type="entry name" value="PBP2_Fbp_like_1"/>
    <property type="match status" value="1"/>
</dbReference>
<feature type="signal peptide" evidence="2">
    <location>
        <begin position="1"/>
        <end position="22"/>
    </location>
</feature>
<accession>A0ABS3Z9R8</accession>
<evidence type="ECO:0000256" key="1">
    <source>
        <dbReference type="ARBA" id="ARBA00022729"/>
    </source>
</evidence>
<feature type="chain" id="PRO_5046659946" evidence="2">
    <location>
        <begin position="23"/>
        <end position="339"/>
    </location>
</feature>
<evidence type="ECO:0000256" key="2">
    <source>
        <dbReference type="SAM" id="SignalP"/>
    </source>
</evidence>
<dbReference type="Pfam" id="PF13343">
    <property type="entry name" value="SBP_bac_6"/>
    <property type="match status" value="1"/>
</dbReference>
<dbReference type="PANTHER" id="PTHR30006">
    <property type="entry name" value="THIAMINE-BINDING PERIPLASMIC PROTEIN-RELATED"/>
    <property type="match status" value="1"/>
</dbReference>
<dbReference type="PIRSF" id="PIRSF002825">
    <property type="entry name" value="CfbpA"/>
    <property type="match status" value="1"/>
</dbReference>
<evidence type="ECO:0000313" key="4">
    <source>
        <dbReference type="Proteomes" id="UP000810171"/>
    </source>
</evidence>
<evidence type="ECO:0000313" key="3">
    <source>
        <dbReference type="EMBL" id="MBP0048361.1"/>
    </source>
</evidence>
<dbReference type="SUPFAM" id="SSF53850">
    <property type="entry name" value="Periplasmic binding protein-like II"/>
    <property type="match status" value="1"/>
</dbReference>
<sequence>MFNLKKTLLAAAVALTANTAMAATELTVYTALEADQLKSYAKAFESANPDIKIRWVRDSTGIITARLLAEKENPQADAILGVAATSLLVLKGQDMLQPYKPTGVEKLSTQFVDKDETPSWVGMDAWVASICYNRIEAEKHELPMPTSWKDLTKPVYQGHLVMPNPNSSGTGFLDVSSWLQTFGEAEGWQFMDNLHQNIDRYTHSGSKPCKMAAAGETPIGISFAYRAAKLINKGAPIDLAFPSEGLGWDMEAAAIVKGTNKAEAAQKLMDWAVTRDANSLYNENFAVVAMPGVAKPVKNYPVDIAERMIDNDFEWAAENRERILKEWQQRYDGKSEPKN</sequence>
<dbReference type="InterPro" id="IPR026045">
    <property type="entry name" value="Ferric-bd"/>
</dbReference>
<reference evidence="3 4" key="1">
    <citation type="submission" date="2020-09" db="EMBL/GenBank/DDBJ databases">
        <authorList>
            <person name="Tanuku N.R.S."/>
        </authorList>
    </citation>
    <scope>NUCLEOTIDE SEQUENCE [LARGE SCALE GENOMIC DNA]</scope>
    <source>
        <strain evidence="3 4">AK62</strain>
    </source>
</reference>
<dbReference type="InterPro" id="IPR017663">
    <property type="entry name" value="ABC_2-AEP-bd"/>
</dbReference>